<comment type="caution">
    <text evidence="10">The sequence shown here is derived from an EMBL/GenBank/DDBJ whole genome shotgun (WGS) entry which is preliminary data.</text>
</comment>
<dbReference type="Pfam" id="PF00528">
    <property type="entry name" value="BPD_transp_1"/>
    <property type="match status" value="1"/>
</dbReference>
<dbReference type="SUPFAM" id="SSF161098">
    <property type="entry name" value="MetI-like"/>
    <property type="match status" value="1"/>
</dbReference>
<evidence type="ECO:0000256" key="2">
    <source>
        <dbReference type="ARBA" id="ARBA00007069"/>
    </source>
</evidence>
<keyword evidence="11" id="KW-1185">Reference proteome</keyword>
<feature type="transmembrane region" description="Helical" evidence="8">
    <location>
        <begin position="79"/>
        <end position="111"/>
    </location>
</feature>
<dbReference type="CDD" id="cd06261">
    <property type="entry name" value="TM_PBP2"/>
    <property type="match status" value="1"/>
</dbReference>
<feature type="domain" description="ABC transmembrane type-1" evidence="9">
    <location>
        <begin position="86"/>
        <end position="299"/>
    </location>
</feature>
<evidence type="ECO:0000313" key="11">
    <source>
        <dbReference type="Proteomes" id="UP000641646"/>
    </source>
</evidence>
<evidence type="ECO:0000256" key="5">
    <source>
        <dbReference type="ARBA" id="ARBA00022692"/>
    </source>
</evidence>
<dbReference type="Gene3D" id="1.10.3720.10">
    <property type="entry name" value="MetI-like"/>
    <property type="match status" value="1"/>
</dbReference>
<dbReference type="InterPro" id="IPR000515">
    <property type="entry name" value="MetI-like"/>
</dbReference>
<dbReference type="AlphaFoldDB" id="A0A926VBU5"/>
<evidence type="ECO:0000259" key="9">
    <source>
        <dbReference type="PROSITE" id="PS50928"/>
    </source>
</evidence>
<dbReference type="Proteomes" id="UP000641646">
    <property type="component" value="Unassembled WGS sequence"/>
</dbReference>
<dbReference type="PANTHER" id="PTHR43470">
    <property type="entry name" value="PHOSPHATE TRANSPORT SYSTEM PERMEASE PROTEIN PSTA-RELATED"/>
    <property type="match status" value="1"/>
</dbReference>
<comment type="subcellular location">
    <subcellularLocation>
        <location evidence="1 8">Cell membrane</location>
        <topology evidence="1 8">Multi-pass membrane protein</topology>
    </subcellularLocation>
</comment>
<dbReference type="GO" id="GO:0035435">
    <property type="term" value="P:phosphate ion transmembrane transport"/>
    <property type="evidence" value="ECO:0007669"/>
    <property type="project" value="InterPro"/>
</dbReference>
<dbReference type="InterPro" id="IPR035906">
    <property type="entry name" value="MetI-like_sf"/>
</dbReference>
<reference evidence="10" key="2">
    <citation type="submission" date="2020-08" db="EMBL/GenBank/DDBJ databases">
        <authorList>
            <person name="Chen M."/>
            <person name="Teng W."/>
            <person name="Zhao L."/>
            <person name="Hu C."/>
            <person name="Zhou Y."/>
            <person name="Han B."/>
            <person name="Song L."/>
            <person name="Shu W."/>
        </authorList>
    </citation>
    <scope>NUCLEOTIDE SEQUENCE</scope>
    <source>
        <strain evidence="10">FACHB-1375</strain>
    </source>
</reference>
<dbReference type="PROSITE" id="PS50928">
    <property type="entry name" value="ABC_TM1"/>
    <property type="match status" value="1"/>
</dbReference>
<dbReference type="GO" id="GO:0005315">
    <property type="term" value="F:phosphate transmembrane transporter activity"/>
    <property type="evidence" value="ECO:0007669"/>
    <property type="project" value="InterPro"/>
</dbReference>
<comment type="similarity">
    <text evidence="2 8">Belongs to the binding-protein-dependent transport system permease family. CysTW subfamily.</text>
</comment>
<dbReference type="RefSeq" id="WP_190463375.1">
    <property type="nucleotide sequence ID" value="NZ_JACJPW010000012.1"/>
</dbReference>
<keyword evidence="7 8" id="KW-0472">Membrane</keyword>
<dbReference type="PANTHER" id="PTHR43470:SF5">
    <property type="entry name" value="PHOSPHATE TRANSPORT SYSTEM PERMEASE PROTEIN PSTA"/>
    <property type="match status" value="1"/>
</dbReference>
<evidence type="ECO:0000256" key="3">
    <source>
        <dbReference type="ARBA" id="ARBA00022448"/>
    </source>
</evidence>
<evidence type="ECO:0000256" key="1">
    <source>
        <dbReference type="ARBA" id="ARBA00004651"/>
    </source>
</evidence>
<keyword evidence="5 8" id="KW-0812">Transmembrane</keyword>
<gene>
    <name evidence="10" type="primary">pstA</name>
    <name evidence="10" type="ORF">H6G03_06770</name>
</gene>
<reference evidence="10" key="1">
    <citation type="journal article" date="2015" name="ISME J.">
        <title>Draft Genome Sequence of Streptomyces incarnatus NRRL8089, which Produces the Nucleoside Antibiotic Sinefungin.</title>
        <authorList>
            <person name="Oshima K."/>
            <person name="Hattori M."/>
            <person name="Shimizu H."/>
            <person name="Fukuda K."/>
            <person name="Nemoto M."/>
            <person name="Inagaki K."/>
            <person name="Tamura T."/>
        </authorList>
    </citation>
    <scope>NUCLEOTIDE SEQUENCE</scope>
    <source>
        <strain evidence="10">FACHB-1375</strain>
    </source>
</reference>
<dbReference type="NCBIfam" id="TIGR00974">
    <property type="entry name" value="3a0107s02c"/>
    <property type="match status" value="1"/>
</dbReference>
<feature type="transmembrane region" description="Helical" evidence="8">
    <location>
        <begin position="160"/>
        <end position="179"/>
    </location>
</feature>
<feature type="transmembrane region" description="Helical" evidence="8">
    <location>
        <begin position="232"/>
        <end position="250"/>
    </location>
</feature>
<dbReference type="InterPro" id="IPR005672">
    <property type="entry name" value="Phosphate_PstA"/>
</dbReference>
<dbReference type="EMBL" id="JACJPW010000012">
    <property type="protein sequence ID" value="MBD2180805.1"/>
    <property type="molecule type" value="Genomic_DNA"/>
</dbReference>
<keyword evidence="4 8" id="KW-1003">Cell membrane</keyword>
<name>A0A926VBU5_9CYAN</name>
<evidence type="ECO:0000256" key="7">
    <source>
        <dbReference type="ARBA" id="ARBA00023136"/>
    </source>
</evidence>
<evidence type="ECO:0000256" key="4">
    <source>
        <dbReference type="ARBA" id="ARBA00022475"/>
    </source>
</evidence>
<evidence type="ECO:0000256" key="8">
    <source>
        <dbReference type="RuleBase" id="RU363043"/>
    </source>
</evidence>
<evidence type="ECO:0000313" key="10">
    <source>
        <dbReference type="EMBL" id="MBD2180805.1"/>
    </source>
</evidence>
<feature type="transmembrane region" description="Helical" evidence="8">
    <location>
        <begin position="33"/>
        <end position="58"/>
    </location>
</feature>
<accession>A0A926VBU5</accession>
<evidence type="ECO:0000256" key="6">
    <source>
        <dbReference type="ARBA" id="ARBA00022989"/>
    </source>
</evidence>
<dbReference type="GO" id="GO:0005886">
    <property type="term" value="C:plasma membrane"/>
    <property type="evidence" value="ECO:0007669"/>
    <property type="project" value="UniProtKB-SubCell"/>
</dbReference>
<feature type="transmembrane region" description="Helical" evidence="8">
    <location>
        <begin position="281"/>
        <end position="302"/>
    </location>
</feature>
<feature type="transmembrane region" description="Helical" evidence="8">
    <location>
        <begin position="131"/>
        <end position="148"/>
    </location>
</feature>
<sequence length="310" mass="33697">MTMQEPKSFASSDSSENGLFKVALPTRYNFDRIFVIATWAATLFGLVVLAVLSIDVLVDGLPRLNWSFLISYPSRRPSIAGILSPLIGSIWLLVVTALIAFPLGVGAAIFLEEYSTDNWFTRLIEINIANLAAVPSIIYGLLGLQVFVRWMLPITAGRSILSGALTLTLLILPIIIVASREALRTVPSSLRQAGYALGATRWQVIREHVFPLALPGILTGTILALSRAIGETAPLIVIGALTFITFLPPISPKGLQSPFTALPIQIFDWVSRPQAAFHNNAAAGIIVLMLLLLLMNATAILLRNKFQQSR</sequence>
<keyword evidence="6 8" id="KW-1133">Transmembrane helix</keyword>
<protein>
    <recommendedName>
        <fullName evidence="8">Phosphate transport system permease protein PstA</fullName>
    </recommendedName>
</protein>
<keyword evidence="3" id="KW-0813">Transport</keyword>
<proteinExistence type="inferred from homology"/>
<organism evidence="10 11">
    <name type="scientific">Aerosakkonema funiforme FACHB-1375</name>
    <dbReference type="NCBI Taxonomy" id="2949571"/>
    <lineage>
        <taxon>Bacteria</taxon>
        <taxon>Bacillati</taxon>
        <taxon>Cyanobacteriota</taxon>
        <taxon>Cyanophyceae</taxon>
        <taxon>Oscillatoriophycideae</taxon>
        <taxon>Aerosakkonematales</taxon>
        <taxon>Aerosakkonemataceae</taxon>
        <taxon>Aerosakkonema</taxon>
    </lineage>
</organism>